<proteinExistence type="predicted"/>
<feature type="transmembrane region" description="Helical" evidence="1">
    <location>
        <begin position="21"/>
        <end position="44"/>
    </location>
</feature>
<feature type="transmembrane region" description="Helical" evidence="1">
    <location>
        <begin position="64"/>
        <end position="83"/>
    </location>
</feature>
<reference evidence="2 3" key="1">
    <citation type="journal article" date="2020" name="Nature">
        <title>Six reference-quality genomes reveal evolution of bat adaptations.</title>
        <authorList>
            <person name="Jebb D."/>
            <person name="Huang Z."/>
            <person name="Pippel M."/>
            <person name="Hughes G.M."/>
            <person name="Lavrichenko K."/>
            <person name="Devanna P."/>
            <person name="Winkler S."/>
            <person name="Jermiin L.S."/>
            <person name="Skirmuntt E.C."/>
            <person name="Katzourakis A."/>
            <person name="Burkitt-Gray L."/>
            <person name="Ray D.A."/>
            <person name="Sullivan K.A.M."/>
            <person name="Roscito J.G."/>
            <person name="Kirilenko B.M."/>
            <person name="Davalos L.M."/>
            <person name="Corthals A.P."/>
            <person name="Power M.L."/>
            <person name="Jones G."/>
            <person name="Ransome R.D."/>
            <person name="Dechmann D.K.N."/>
            <person name="Locatelli A.G."/>
            <person name="Puechmaille S.J."/>
            <person name="Fedrigo O."/>
            <person name="Jarvis E.D."/>
            <person name="Hiller M."/>
            <person name="Vernes S.C."/>
            <person name="Myers E.W."/>
            <person name="Teeling E.C."/>
        </authorList>
    </citation>
    <scope>NUCLEOTIDE SEQUENCE [LARGE SCALE GENOMIC DNA]</scope>
    <source>
        <strain evidence="2">Bat1K_MPI-CBG_1</strain>
    </source>
</reference>
<keyword evidence="1" id="KW-0472">Membrane</keyword>
<comment type="caution">
    <text evidence="2">The sequence shown here is derived from an EMBL/GenBank/DDBJ whole genome shotgun (WGS) entry which is preliminary data.</text>
</comment>
<sequence length="142" mass="16154">MNRDTSLLFQIIRIQSLHSGNITVLNQIPPIVLIMSLMTFSFSLGPSQTSCTAFNCHVPVVSFYLEHFHTCLLLFFKVFYLFISTEREREGNISVWLTVTPPTGDLAHNPGICPDWESNRRPFRLQAGTHSTEPHQPGPYSF</sequence>
<gene>
    <name evidence="2" type="ORF">HJG60_009839</name>
</gene>
<dbReference type="AlphaFoldDB" id="A0A834B6W3"/>
<keyword evidence="1" id="KW-0812">Transmembrane</keyword>
<protein>
    <submittedName>
        <fullName evidence="2">Uncharacterized protein</fullName>
    </submittedName>
</protein>
<dbReference type="EMBL" id="JABVXQ010000002">
    <property type="protein sequence ID" value="KAF6125340.1"/>
    <property type="molecule type" value="Genomic_DNA"/>
</dbReference>
<organism evidence="2 3">
    <name type="scientific">Phyllostomus discolor</name>
    <name type="common">pale spear-nosed bat</name>
    <dbReference type="NCBI Taxonomy" id="89673"/>
    <lineage>
        <taxon>Eukaryota</taxon>
        <taxon>Metazoa</taxon>
        <taxon>Chordata</taxon>
        <taxon>Craniata</taxon>
        <taxon>Vertebrata</taxon>
        <taxon>Euteleostomi</taxon>
        <taxon>Mammalia</taxon>
        <taxon>Eutheria</taxon>
        <taxon>Laurasiatheria</taxon>
        <taxon>Chiroptera</taxon>
        <taxon>Yangochiroptera</taxon>
        <taxon>Phyllostomidae</taxon>
        <taxon>Phyllostominae</taxon>
        <taxon>Phyllostomus</taxon>
    </lineage>
</organism>
<evidence type="ECO:0000313" key="3">
    <source>
        <dbReference type="Proteomes" id="UP000664940"/>
    </source>
</evidence>
<accession>A0A834B6W3</accession>
<keyword evidence="1" id="KW-1133">Transmembrane helix</keyword>
<evidence type="ECO:0000256" key="1">
    <source>
        <dbReference type="SAM" id="Phobius"/>
    </source>
</evidence>
<dbReference type="Proteomes" id="UP000664940">
    <property type="component" value="Unassembled WGS sequence"/>
</dbReference>
<evidence type="ECO:0000313" key="2">
    <source>
        <dbReference type="EMBL" id="KAF6125340.1"/>
    </source>
</evidence>
<name>A0A834B6W3_9CHIR</name>